<dbReference type="PANTHER" id="PTHR21240:SF28">
    <property type="entry name" value="ISO-OROTATE DECARBOXYLASE (EUROFUNG)"/>
    <property type="match status" value="1"/>
</dbReference>
<dbReference type="PANTHER" id="PTHR21240">
    <property type="entry name" value="2-AMINO-3-CARBOXYLMUCONATE-6-SEMIALDEHYDE DECARBOXYLASE"/>
    <property type="match status" value="1"/>
</dbReference>
<dbReference type="EMBL" id="CAFBNC010000008">
    <property type="protein sequence ID" value="CAB4924987.1"/>
    <property type="molecule type" value="Genomic_DNA"/>
</dbReference>
<dbReference type="AlphaFoldDB" id="A0A6J5Y931"/>
<organism evidence="3">
    <name type="scientific">freshwater metagenome</name>
    <dbReference type="NCBI Taxonomy" id="449393"/>
    <lineage>
        <taxon>unclassified sequences</taxon>
        <taxon>metagenomes</taxon>
        <taxon>ecological metagenomes</taxon>
    </lineage>
</organism>
<dbReference type="GO" id="GO:0016831">
    <property type="term" value="F:carboxy-lyase activity"/>
    <property type="evidence" value="ECO:0007669"/>
    <property type="project" value="InterPro"/>
</dbReference>
<dbReference type="InterPro" id="IPR032465">
    <property type="entry name" value="ACMSD"/>
</dbReference>
<dbReference type="Gene3D" id="3.20.20.140">
    <property type="entry name" value="Metal-dependent hydrolases"/>
    <property type="match status" value="1"/>
</dbReference>
<sequence length="409" mass="45637">MLGPDDHYIIISADTHAGGSHAQYREFLEEKYVADFDAWREKYKNPFKDLKDTDLRIRNWDSDRRDADQFADGVVAEVIYPNTVPPFFPSFVLFAQPPKPEEYEHRLAGVRAHNRWMVDYVSQAPERRAGIGQIFINNVDDAIADAIWCKENGLRGGILIGAVPPTADWIKPLYHPDYDRLWAVCADMEIPVNAHSGTGSPAYQPAPAMPLVHFLEIPFYSQRPLVNLILGGVFERFPKLKFALTEAGCAWIPDLLATMDNLLAGMRSNKVGEMRFDGEIVPPRSATEYFHQNCFVGVSQPTPADITASQGIVGWDRVAWGSDYPHEEGTHPFTREHLRQVVGHLEPEMIQQLLAGNAAKHYGFDLAALQPYADKYGPTVAEIAQPLTSLPEGANQALERSAAQLAKSA</sequence>
<accession>A0A6J5Y931</accession>
<dbReference type="SUPFAM" id="SSF51556">
    <property type="entry name" value="Metallo-dependent hydrolases"/>
    <property type="match status" value="1"/>
</dbReference>
<dbReference type="Pfam" id="PF04909">
    <property type="entry name" value="Amidohydro_2"/>
    <property type="match status" value="1"/>
</dbReference>
<dbReference type="EMBL" id="CAEMXZ010000011">
    <property type="protein sequence ID" value="CAB4322674.1"/>
    <property type="molecule type" value="Genomic_DNA"/>
</dbReference>
<evidence type="ECO:0000313" key="4">
    <source>
        <dbReference type="EMBL" id="CAB4924987.1"/>
    </source>
</evidence>
<evidence type="ECO:0000313" key="3">
    <source>
        <dbReference type="EMBL" id="CAB4322674.1"/>
    </source>
</evidence>
<reference evidence="3" key="1">
    <citation type="submission" date="2020-05" db="EMBL/GenBank/DDBJ databases">
        <authorList>
            <person name="Chiriac C."/>
            <person name="Salcher M."/>
            <person name="Ghai R."/>
            <person name="Kavagutti S V."/>
        </authorList>
    </citation>
    <scope>NUCLEOTIDE SEQUENCE</scope>
</reference>
<evidence type="ECO:0000256" key="1">
    <source>
        <dbReference type="ARBA" id="ARBA00023239"/>
    </source>
</evidence>
<dbReference type="GO" id="GO:0016787">
    <property type="term" value="F:hydrolase activity"/>
    <property type="evidence" value="ECO:0007669"/>
    <property type="project" value="InterPro"/>
</dbReference>
<protein>
    <submittedName>
        <fullName evidence="3">Unannotated protein</fullName>
    </submittedName>
</protein>
<keyword evidence="1" id="KW-0456">Lyase</keyword>
<dbReference type="InterPro" id="IPR032466">
    <property type="entry name" value="Metal_Hydrolase"/>
</dbReference>
<name>A0A6J5Y931_9ZZZZ</name>
<dbReference type="InterPro" id="IPR006680">
    <property type="entry name" value="Amidohydro-rel"/>
</dbReference>
<feature type="domain" description="Amidohydrolase-related" evidence="2">
    <location>
        <begin position="62"/>
        <end position="364"/>
    </location>
</feature>
<dbReference type="GO" id="GO:0019748">
    <property type="term" value="P:secondary metabolic process"/>
    <property type="evidence" value="ECO:0007669"/>
    <property type="project" value="TreeGrafter"/>
</dbReference>
<dbReference type="GO" id="GO:0005737">
    <property type="term" value="C:cytoplasm"/>
    <property type="evidence" value="ECO:0007669"/>
    <property type="project" value="TreeGrafter"/>
</dbReference>
<gene>
    <name evidence="3" type="ORF">UFOPK1392_00410</name>
    <name evidence="4" type="ORF">UFOPK3733_00307</name>
</gene>
<proteinExistence type="predicted"/>
<evidence type="ECO:0000259" key="2">
    <source>
        <dbReference type="Pfam" id="PF04909"/>
    </source>
</evidence>